<protein>
    <submittedName>
        <fullName evidence="1">Uncharacterized protein</fullName>
    </submittedName>
</protein>
<dbReference type="Proteomes" id="UP001519538">
    <property type="component" value="Unassembled WGS sequence"/>
</dbReference>
<sequence>MMISAPVVAHPQFVNVTPLVRRGGQDRPFSPIAHFEARLHDCRYIPCVGRL</sequence>
<dbReference type="EMBL" id="JABLUU010000008">
    <property type="protein sequence ID" value="MBT0675502.1"/>
    <property type="molecule type" value="Genomic_DNA"/>
</dbReference>
<proteinExistence type="predicted"/>
<accession>A0ABS5SNZ2</accession>
<comment type="caution">
    <text evidence="1">The sequence shown here is derived from an EMBL/GenBank/DDBJ whole genome shotgun (WGS) entry which is preliminary data.</text>
</comment>
<dbReference type="GeneID" id="79187859"/>
<gene>
    <name evidence="1" type="ORF">HNO79_08940</name>
</gene>
<keyword evidence="2" id="KW-1185">Reference proteome</keyword>
<dbReference type="RefSeq" id="WP_214165694.1">
    <property type="nucleotide sequence ID" value="NZ_JABLUU010000008.1"/>
</dbReference>
<organism evidence="1 2">
    <name type="scientific">Komagataeibacter oboediens</name>
    <dbReference type="NCBI Taxonomy" id="65958"/>
    <lineage>
        <taxon>Bacteria</taxon>
        <taxon>Pseudomonadati</taxon>
        <taxon>Pseudomonadota</taxon>
        <taxon>Alphaproteobacteria</taxon>
        <taxon>Acetobacterales</taxon>
        <taxon>Acetobacteraceae</taxon>
        <taxon>Komagataeibacter</taxon>
    </lineage>
</organism>
<evidence type="ECO:0000313" key="2">
    <source>
        <dbReference type="Proteomes" id="UP001519538"/>
    </source>
</evidence>
<evidence type="ECO:0000313" key="1">
    <source>
        <dbReference type="EMBL" id="MBT0675502.1"/>
    </source>
</evidence>
<reference evidence="1 2" key="1">
    <citation type="journal article" date="2021" name="Astrobiology">
        <title>Bacterial Cellulose Retains Robustness but Its Synthesis Declines After Exposure to a Mars-Like Environment Simulated Outside the International Space Station.</title>
        <authorList>
            <person name="Orlovska I."/>
            <person name="Podolich O."/>
            <person name="Kukharenko O."/>
            <person name="Zaets I."/>
            <person name="Reva O."/>
            <person name="Khirunenko L."/>
            <person name="Zmejkoski D."/>
            <person name="Rogalsky S."/>
            <person name="Barh D."/>
            <person name="Tiwari S."/>
            <person name="Kumavath R."/>
            <person name="Goes-Neto A."/>
            <person name="Azevedo V."/>
            <person name="Brenig B."/>
            <person name="Ghosh P."/>
            <person name="de Vera J.P."/>
            <person name="Kozyrovska N."/>
        </authorList>
    </citation>
    <scope>NUCLEOTIDE SEQUENCE [LARGE SCALE GENOMIC DNA]</scope>
    <source>
        <strain evidence="1 2">IMBG 311</strain>
    </source>
</reference>
<name>A0ABS5SNZ2_9PROT</name>